<dbReference type="EMBL" id="JAUFPN010000184">
    <property type="protein sequence ID" value="MDN3567079.1"/>
    <property type="molecule type" value="Genomic_DNA"/>
</dbReference>
<feature type="domain" description="Histidine phosphotransferase ChpT C-terminal" evidence="1">
    <location>
        <begin position="76"/>
        <end position="195"/>
    </location>
</feature>
<organism evidence="2 3">
    <name type="scientific">Paeniroseomonas aquatica</name>
    <dbReference type="NCBI Taxonomy" id="373043"/>
    <lineage>
        <taxon>Bacteria</taxon>
        <taxon>Pseudomonadati</taxon>
        <taxon>Pseudomonadota</taxon>
        <taxon>Alphaproteobacteria</taxon>
        <taxon>Acetobacterales</taxon>
        <taxon>Acetobacteraceae</taxon>
        <taxon>Paeniroseomonas</taxon>
    </lineage>
</organism>
<comment type="caution">
    <text evidence="2">The sequence shown here is derived from an EMBL/GenBank/DDBJ whole genome shotgun (WGS) entry which is preliminary data.</text>
</comment>
<protein>
    <submittedName>
        <fullName evidence="2">Histidine phosphotransferase family protein</fullName>
    </submittedName>
</protein>
<name>A0ABT8ABG4_9PROT</name>
<sequence>MSFSPDTRLARILCARLCHDLGGAVGGLTGTLDLVRSADDEMMVMARETGVALRQRLRLCAAAWGGPTAEHDAAELADMLLGSPASPRVRFDLDGLAPGTLLPAAIVPVALNAALLGAEALPRGGTVVLSGTAEAGLVVLPQPHRAPAPGAGTVSWPPLLLRLLAGAAAEEGLAAGPRQVVAPLLLAMLAELGWRASLGPGPGPQPLLLGAA</sequence>
<proteinExistence type="predicted"/>
<dbReference type="Pfam" id="PF10090">
    <property type="entry name" value="HPTransfase"/>
    <property type="match status" value="1"/>
</dbReference>
<evidence type="ECO:0000313" key="3">
    <source>
        <dbReference type="Proteomes" id="UP001529369"/>
    </source>
</evidence>
<accession>A0ABT8ABG4</accession>
<dbReference type="InterPro" id="IPR018762">
    <property type="entry name" value="ChpT_C"/>
</dbReference>
<gene>
    <name evidence="2" type="ORF">QWZ14_22090</name>
</gene>
<dbReference type="InterPro" id="IPR036890">
    <property type="entry name" value="HATPase_C_sf"/>
</dbReference>
<dbReference type="Gene3D" id="3.30.565.10">
    <property type="entry name" value="Histidine kinase-like ATPase, C-terminal domain"/>
    <property type="match status" value="1"/>
</dbReference>
<evidence type="ECO:0000259" key="1">
    <source>
        <dbReference type="Pfam" id="PF10090"/>
    </source>
</evidence>
<keyword evidence="3" id="KW-1185">Reference proteome</keyword>
<dbReference type="RefSeq" id="WP_290319082.1">
    <property type="nucleotide sequence ID" value="NZ_JAUFPN010000184.1"/>
</dbReference>
<dbReference type="Proteomes" id="UP001529369">
    <property type="component" value="Unassembled WGS sequence"/>
</dbReference>
<reference evidence="3" key="1">
    <citation type="journal article" date="2019" name="Int. J. Syst. Evol. Microbiol.">
        <title>The Global Catalogue of Microorganisms (GCM) 10K type strain sequencing project: providing services to taxonomists for standard genome sequencing and annotation.</title>
        <authorList>
            <consortium name="The Broad Institute Genomics Platform"/>
            <consortium name="The Broad Institute Genome Sequencing Center for Infectious Disease"/>
            <person name="Wu L."/>
            <person name="Ma J."/>
        </authorList>
    </citation>
    <scope>NUCLEOTIDE SEQUENCE [LARGE SCALE GENOMIC DNA]</scope>
    <source>
        <strain evidence="3">CECT 7131</strain>
    </source>
</reference>
<dbReference type="Gene3D" id="1.10.287.130">
    <property type="match status" value="1"/>
</dbReference>
<evidence type="ECO:0000313" key="2">
    <source>
        <dbReference type="EMBL" id="MDN3567079.1"/>
    </source>
</evidence>